<evidence type="ECO:0000313" key="3">
    <source>
        <dbReference type="Proteomes" id="UP000076489"/>
    </source>
</evidence>
<accession>A0A166QN85</accession>
<dbReference type="OrthoDB" id="6887407at2"/>
<feature type="chain" id="PRO_5007878765" evidence="1">
    <location>
        <begin position="21"/>
        <end position="106"/>
    </location>
</feature>
<comment type="caution">
    <text evidence="2">The sequence shown here is derived from an EMBL/GenBank/DDBJ whole genome shotgun (WGS) entry which is preliminary data.</text>
</comment>
<keyword evidence="1" id="KW-0732">Signal</keyword>
<gene>
    <name evidence="2" type="ORF">A1D17_03280</name>
</gene>
<protein>
    <submittedName>
        <fullName evidence="2">Uncharacterized protein</fullName>
    </submittedName>
</protein>
<dbReference type="EMBL" id="LUKJ01000002">
    <property type="protein sequence ID" value="KZN20574.1"/>
    <property type="molecule type" value="Genomic_DNA"/>
</dbReference>
<dbReference type="Proteomes" id="UP000076489">
    <property type="component" value="Unassembled WGS sequence"/>
</dbReference>
<name>A0A166QN85_PSEFL</name>
<reference evidence="3" key="1">
    <citation type="submission" date="2016-03" db="EMBL/GenBank/DDBJ databases">
        <authorList>
            <person name="Ray J."/>
            <person name="Price M."/>
            <person name="Deutschbauer A."/>
        </authorList>
    </citation>
    <scope>NUCLEOTIDE SEQUENCE [LARGE SCALE GENOMIC DNA]</scope>
    <source>
        <strain evidence="3">FW300-N1B4</strain>
    </source>
</reference>
<evidence type="ECO:0000256" key="1">
    <source>
        <dbReference type="SAM" id="SignalP"/>
    </source>
</evidence>
<dbReference type="AlphaFoldDB" id="A0A166QN85"/>
<feature type="signal peptide" evidence="1">
    <location>
        <begin position="1"/>
        <end position="20"/>
    </location>
</feature>
<organism evidence="2 3">
    <name type="scientific">Pseudomonas fluorescens</name>
    <dbReference type="NCBI Taxonomy" id="294"/>
    <lineage>
        <taxon>Bacteria</taxon>
        <taxon>Pseudomonadati</taxon>
        <taxon>Pseudomonadota</taxon>
        <taxon>Gammaproteobacteria</taxon>
        <taxon>Pseudomonadales</taxon>
        <taxon>Pseudomonadaceae</taxon>
        <taxon>Pseudomonas</taxon>
    </lineage>
</organism>
<evidence type="ECO:0000313" key="2">
    <source>
        <dbReference type="EMBL" id="KZN20574.1"/>
    </source>
</evidence>
<sequence length="106" mass="11099">MNIFKVSLVSAMLVSGAAGAAVLPDSSTELSKLATKTLAVDGITDTRIVEIVDSKKAFIFTYCRVGSESLWRHEVISNDAPDSPTATKVAYDQAVESSSASCKVAG</sequence>
<dbReference type="RefSeq" id="WP_063340622.1">
    <property type="nucleotide sequence ID" value="NZ_LUKJ01000002.1"/>
</dbReference>
<proteinExistence type="predicted"/>
<reference evidence="2 3" key="2">
    <citation type="journal article" date="2018" name="Nature">
        <title>Mutant phenotypes for thousands of bacterial genes of unknown function.</title>
        <authorList>
            <person name="Price M.N."/>
            <person name="Wetmore K.M."/>
            <person name="Waters R.J."/>
            <person name="Callaghan M."/>
            <person name="Ray J."/>
            <person name="Liu H."/>
            <person name="Kuehl J.V."/>
            <person name="Melnyk R.A."/>
            <person name="Lamson J.S."/>
            <person name="Suh Y."/>
            <person name="Carlson H.K."/>
            <person name="Esquivel Z."/>
            <person name="Sadeeshkumar H."/>
            <person name="Chakraborty R."/>
            <person name="Zane G.M."/>
            <person name="Rubin B.E."/>
            <person name="Wall J.D."/>
            <person name="Visel A."/>
            <person name="Bristow J."/>
            <person name="Blow M.J."/>
            <person name="Arkin A.P."/>
            <person name="Deutschbauer A.M."/>
        </authorList>
    </citation>
    <scope>NUCLEOTIDE SEQUENCE [LARGE SCALE GENOMIC DNA]</scope>
    <source>
        <strain evidence="2 3">FW300-N1B4</strain>
    </source>
</reference>